<dbReference type="Proteomes" id="UP000658131">
    <property type="component" value="Unassembled WGS sequence"/>
</dbReference>
<keyword evidence="4" id="KW-1133">Transmembrane helix</keyword>
<dbReference type="SUPFAM" id="SSF53448">
    <property type="entry name" value="Nucleotide-diphospho-sugar transferases"/>
    <property type="match status" value="1"/>
</dbReference>
<dbReference type="RefSeq" id="WP_262398515.1">
    <property type="nucleotide sequence ID" value="NZ_JACRTB010000001.1"/>
</dbReference>
<keyword evidence="4" id="KW-0472">Membrane</keyword>
<feature type="transmembrane region" description="Helical" evidence="4">
    <location>
        <begin position="368"/>
        <end position="386"/>
    </location>
</feature>
<evidence type="ECO:0000313" key="5">
    <source>
        <dbReference type="EMBL" id="MBC8574818.1"/>
    </source>
</evidence>
<keyword evidence="6" id="KW-1185">Reference proteome</keyword>
<comment type="similarity">
    <text evidence="1">Belongs to the glycosyltransferase 2 family.</text>
</comment>
<sequence>MAAVPILMSCAWLMSFVFTLYFFYYAVYAVLSLRRGRPRRRCEPQTRFALVIAARNEECVIGQLIESLRQQDYPDELYEIIVAPNNCTDDTRGAARRAGARIFDCRLPVRSKGEVLTQVFDMLLEEGRFDAACVFDADNLVDPGFLRAMNDACCAGARAAQGYRDSKNPYDTAVSGCYSIYYWMINRMYNHTRRAAHLSAMINGSGFMVSLKLLREMGGWHTVTMTEDIEFTTQCILRGERVEWVSAAVIYDEQPLTFAQSWKQRKRWSTGILQGFSVYFGRLARGIFTEHRIGCFDQMMFFLAPFMQLAYLLSLLLGLSLDILYAQHQFFPYNELYYQLFISLNTSFAVSCILSVFVLLIERKWNPRMLRGVLVYWLFLASWIPINLSCMIHKCTTWEEIRHTRSIRLSDLSVGRQ</sequence>
<accession>A0ABR7NEJ1</accession>
<name>A0ABR7NEJ1_9FIRM</name>
<evidence type="ECO:0000256" key="1">
    <source>
        <dbReference type="ARBA" id="ARBA00006739"/>
    </source>
</evidence>
<dbReference type="Gene3D" id="3.90.550.10">
    <property type="entry name" value="Spore Coat Polysaccharide Biosynthesis Protein SpsA, Chain A"/>
    <property type="match status" value="1"/>
</dbReference>
<feature type="transmembrane region" description="Helical" evidence="4">
    <location>
        <begin position="337"/>
        <end position="361"/>
    </location>
</feature>
<feature type="transmembrane region" description="Helical" evidence="4">
    <location>
        <begin position="301"/>
        <end position="325"/>
    </location>
</feature>
<evidence type="ECO:0000256" key="4">
    <source>
        <dbReference type="SAM" id="Phobius"/>
    </source>
</evidence>
<dbReference type="PANTHER" id="PTHR43630">
    <property type="entry name" value="POLY-BETA-1,6-N-ACETYL-D-GLUCOSAMINE SYNTHASE"/>
    <property type="match status" value="1"/>
</dbReference>
<keyword evidence="4" id="KW-0812">Transmembrane</keyword>
<evidence type="ECO:0000313" key="6">
    <source>
        <dbReference type="Proteomes" id="UP000658131"/>
    </source>
</evidence>
<dbReference type="InterPro" id="IPR029044">
    <property type="entry name" value="Nucleotide-diphossugar_trans"/>
</dbReference>
<dbReference type="EMBL" id="JACRTB010000001">
    <property type="protein sequence ID" value="MBC8574818.1"/>
    <property type="molecule type" value="Genomic_DNA"/>
</dbReference>
<keyword evidence="3" id="KW-0808">Transferase</keyword>
<gene>
    <name evidence="5" type="ORF">H8717_00115</name>
</gene>
<dbReference type="CDD" id="cd06438">
    <property type="entry name" value="EpsO_like"/>
    <property type="match status" value="1"/>
</dbReference>
<reference evidence="5 6" key="1">
    <citation type="submission" date="2020-08" db="EMBL/GenBank/DDBJ databases">
        <title>Genome public.</title>
        <authorList>
            <person name="Liu C."/>
            <person name="Sun Q."/>
        </authorList>
    </citation>
    <scope>NUCLEOTIDE SEQUENCE [LARGE SCALE GENOMIC DNA]</scope>
    <source>
        <strain evidence="5 6">BX1</strain>
    </source>
</reference>
<organism evidence="5 6">
    <name type="scientific">Yanshouia hominis</name>
    <dbReference type="NCBI Taxonomy" id="2763673"/>
    <lineage>
        <taxon>Bacteria</taxon>
        <taxon>Bacillati</taxon>
        <taxon>Bacillota</taxon>
        <taxon>Clostridia</taxon>
        <taxon>Eubacteriales</taxon>
        <taxon>Oscillospiraceae</taxon>
        <taxon>Yanshouia</taxon>
    </lineage>
</organism>
<evidence type="ECO:0000256" key="2">
    <source>
        <dbReference type="ARBA" id="ARBA00022676"/>
    </source>
</evidence>
<dbReference type="PANTHER" id="PTHR43630:SF1">
    <property type="entry name" value="POLY-BETA-1,6-N-ACETYL-D-GLUCOSAMINE SYNTHASE"/>
    <property type="match status" value="1"/>
</dbReference>
<evidence type="ECO:0000256" key="3">
    <source>
        <dbReference type="ARBA" id="ARBA00022679"/>
    </source>
</evidence>
<comment type="caution">
    <text evidence="5">The sequence shown here is derived from an EMBL/GenBank/DDBJ whole genome shotgun (WGS) entry which is preliminary data.</text>
</comment>
<keyword evidence="2" id="KW-0328">Glycosyltransferase</keyword>
<proteinExistence type="inferred from homology"/>
<protein>
    <submittedName>
        <fullName evidence="5">Glycosyltransferase family 2 protein</fullName>
    </submittedName>
</protein>
<dbReference type="Pfam" id="PF13641">
    <property type="entry name" value="Glyco_tranf_2_3"/>
    <property type="match status" value="1"/>
</dbReference>
<feature type="transmembrane region" description="Helical" evidence="4">
    <location>
        <begin position="6"/>
        <end position="31"/>
    </location>
</feature>